<dbReference type="InterPro" id="IPR058625">
    <property type="entry name" value="MdtA-like_BSH"/>
</dbReference>
<feature type="region of interest" description="Disordered" evidence="4">
    <location>
        <begin position="1"/>
        <end position="46"/>
    </location>
</feature>
<dbReference type="SUPFAM" id="SSF111369">
    <property type="entry name" value="HlyD-like secretion proteins"/>
    <property type="match status" value="2"/>
</dbReference>
<evidence type="ECO:0000256" key="2">
    <source>
        <dbReference type="ARBA" id="ARBA00009477"/>
    </source>
</evidence>
<comment type="subcellular location">
    <subcellularLocation>
        <location evidence="1">Cell membrane</location>
    </subcellularLocation>
</comment>
<feature type="domain" description="Multidrug resistance protein MdtA-like barrel-sandwich hybrid" evidence="6">
    <location>
        <begin position="115"/>
        <end position="296"/>
    </location>
</feature>
<keyword evidence="5" id="KW-0472">Membrane</keyword>
<dbReference type="PATRIC" id="fig|1666911.3.peg.4959"/>
<organism evidence="8 9">
    <name type="scientific">Phormidesmis priestleyi Ana</name>
    <dbReference type="NCBI Taxonomy" id="1666911"/>
    <lineage>
        <taxon>Bacteria</taxon>
        <taxon>Bacillati</taxon>
        <taxon>Cyanobacteriota</taxon>
        <taxon>Cyanophyceae</taxon>
        <taxon>Leptolyngbyales</taxon>
        <taxon>Leptolyngbyaceae</taxon>
        <taxon>Phormidesmis</taxon>
    </lineage>
</organism>
<gene>
    <name evidence="8" type="ORF">HLUCCA11_06820</name>
</gene>
<dbReference type="PANTHER" id="PTHR30469">
    <property type="entry name" value="MULTIDRUG RESISTANCE PROTEIN MDTA"/>
    <property type="match status" value="1"/>
</dbReference>
<dbReference type="InterPro" id="IPR006143">
    <property type="entry name" value="RND_pump_MFP"/>
</dbReference>
<dbReference type="Pfam" id="PF25944">
    <property type="entry name" value="Beta-barrel_RND"/>
    <property type="match status" value="1"/>
</dbReference>
<dbReference type="STRING" id="1666911.HLUCCA11_06820"/>
<dbReference type="EMBL" id="LJZR01000007">
    <property type="protein sequence ID" value="KPQ36238.1"/>
    <property type="molecule type" value="Genomic_DNA"/>
</dbReference>
<evidence type="ECO:0000256" key="1">
    <source>
        <dbReference type="ARBA" id="ARBA00004236"/>
    </source>
</evidence>
<evidence type="ECO:0000256" key="5">
    <source>
        <dbReference type="SAM" id="Phobius"/>
    </source>
</evidence>
<dbReference type="AlphaFoldDB" id="A0A0P7ZMJ2"/>
<dbReference type="PANTHER" id="PTHR30469:SF39">
    <property type="entry name" value="SLL0180 PROTEIN"/>
    <property type="match status" value="1"/>
</dbReference>
<feature type="compositionally biased region" description="Basic and acidic residues" evidence="4">
    <location>
        <begin position="23"/>
        <end position="32"/>
    </location>
</feature>
<comment type="similarity">
    <text evidence="2">Belongs to the membrane fusion protein (MFP) (TC 8.A.1) family.</text>
</comment>
<dbReference type="Gene3D" id="2.40.420.20">
    <property type="match status" value="1"/>
</dbReference>
<evidence type="ECO:0000259" key="7">
    <source>
        <dbReference type="Pfam" id="PF25944"/>
    </source>
</evidence>
<comment type="caution">
    <text evidence="8">The sequence shown here is derived from an EMBL/GenBank/DDBJ whole genome shotgun (WGS) entry which is preliminary data.</text>
</comment>
<evidence type="ECO:0000259" key="6">
    <source>
        <dbReference type="Pfam" id="PF25917"/>
    </source>
</evidence>
<evidence type="ECO:0000256" key="4">
    <source>
        <dbReference type="SAM" id="MobiDB-lite"/>
    </source>
</evidence>
<dbReference type="Proteomes" id="UP000050465">
    <property type="component" value="Unassembled WGS sequence"/>
</dbReference>
<dbReference type="GO" id="GO:1990281">
    <property type="term" value="C:efflux pump complex"/>
    <property type="evidence" value="ECO:0007669"/>
    <property type="project" value="TreeGrafter"/>
</dbReference>
<feature type="domain" description="Multidrug resistance protein MdtA-like beta-barrel" evidence="7">
    <location>
        <begin position="319"/>
        <end position="374"/>
    </location>
</feature>
<name>A0A0P7ZMJ2_9CYAN</name>
<accession>A0A0P7ZMJ2</accession>
<feature type="compositionally biased region" description="Low complexity" evidence="4">
    <location>
        <begin position="409"/>
        <end position="422"/>
    </location>
</feature>
<sequence length="484" mass="50711">MTVSSDSSPSPISPDPTPVPDFRANETGDKAANKTMAGRARKGSSQKWPSRKWGILLLALLSAGIGFAAWRAFAGRGQPAMQGPPAFPVKVERLQRESLEDSSEFVGNLDSRAGVSLQPEADGQVVQIFVSSGDRVTAGDPIMQLSAERSQSDYNAALSNITAASAARDAAEAQLRAALARKAQLEADLALQVNDYARTATLVDRGALAAEQLDQAVRDRTVAQAAISSAEQEIQALNASREQAQATLAQANNNASATQQDLLDKTVTAPITGIVGDIPVKLGDYVTAGAGLATITQNQDLDLEINVDIGNAPRLRTGLPVELMLTGQDNVVATGTISFVSPTIDPTNQTILAKARFSSPTQPLQNDQRLSVRVIWDQRPGILIPTTAVSRLGGETFVFVPGEPDPPTETEGAPPGAPPEGTGAEGPPPVVARLKPVKLGDLQGNEYQVLEGLSPGDTVITSGLLNLRDGVPIAPQNESSAMSE</sequence>
<keyword evidence="3" id="KW-0175">Coiled coil</keyword>
<feature type="region of interest" description="Disordered" evidence="4">
    <location>
        <begin position="401"/>
        <end position="430"/>
    </location>
</feature>
<feature type="coiled-coil region" evidence="3">
    <location>
        <begin position="213"/>
        <end position="261"/>
    </location>
</feature>
<reference evidence="8 9" key="1">
    <citation type="submission" date="2015-09" db="EMBL/GenBank/DDBJ databases">
        <title>Identification and resolution of microdiversity through metagenomic sequencing of parallel consortia.</title>
        <authorList>
            <person name="Nelson W.C."/>
            <person name="Romine M.F."/>
            <person name="Lindemann S.R."/>
        </authorList>
    </citation>
    <scope>NUCLEOTIDE SEQUENCE [LARGE SCALE GENOMIC DNA]</scope>
    <source>
        <strain evidence="8">Ana</strain>
    </source>
</reference>
<keyword evidence="5" id="KW-1133">Transmembrane helix</keyword>
<dbReference type="Gene3D" id="1.10.287.470">
    <property type="entry name" value="Helix hairpin bin"/>
    <property type="match status" value="1"/>
</dbReference>
<evidence type="ECO:0000256" key="3">
    <source>
        <dbReference type="SAM" id="Coils"/>
    </source>
</evidence>
<feature type="transmembrane region" description="Helical" evidence="5">
    <location>
        <begin position="53"/>
        <end position="73"/>
    </location>
</feature>
<evidence type="ECO:0000313" key="9">
    <source>
        <dbReference type="Proteomes" id="UP000050465"/>
    </source>
</evidence>
<protein>
    <submittedName>
        <fullName evidence="8">Multidrug resistance efflux pump</fullName>
    </submittedName>
</protein>
<feature type="compositionally biased region" description="Low complexity" evidence="4">
    <location>
        <begin position="1"/>
        <end position="10"/>
    </location>
</feature>
<dbReference type="NCBIfam" id="TIGR01730">
    <property type="entry name" value="RND_mfp"/>
    <property type="match status" value="1"/>
</dbReference>
<evidence type="ECO:0000313" key="8">
    <source>
        <dbReference type="EMBL" id="KPQ36238.1"/>
    </source>
</evidence>
<dbReference type="GO" id="GO:0015562">
    <property type="term" value="F:efflux transmembrane transporter activity"/>
    <property type="evidence" value="ECO:0007669"/>
    <property type="project" value="TreeGrafter"/>
</dbReference>
<dbReference type="Gene3D" id="2.40.30.170">
    <property type="match status" value="1"/>
</dbReference>
<dbReference type="Gene3D" id="2.40.50.100">
    <property type="match status" value="2"/>
</dbReference>
<dbReference type="Pfam" id="PF25917">
    <property type="entry name" value="BSH_RND"/>
    <property type="match status" value="1"/>
</dbReference>
<dbReference type="InterPro" id="IPR058626">
    <property type="entry name" value="MdtA-like_b-barrel"/>
</dbReference>
<proteinExistence type="inferred from homology"/>
<keyword evidence="5" id="KW-0812">Transmembrane</keyword>